<sequence length="417" mass="45289">MPALCRDCLTQFPAGPRCPACHSRRVVAGAELFDLSIAHMDCDAFYASVEKRDNPALRDKPVIVGGGQRGVVTTACYIARIHGVRSAMPMFKALQLCPEAVVVKPRFEAYVTASREIRAMMEDLTPAIEPLSLDEAFLDLSGTQTLHGAPPAVMLAGLVRRMERELRLSGSIGLSHNKFLAKIASDLDKPRGFSVIAKADTDAFLRGKPVGIIWGVGAATRAQLERAGISTIDDLLRWDQTDLVARFGSMGLRLYDLARGQDTRPVSPDRAVKSISKETTFGADLSDPDLLEAHLWRLAEQVSSRAKARGLAGRVVTVKLKRADHRSLTRRQSLDTPTTLADTIWRSARPLLAGALAQGPFRLIGVGISDLTADDGTGFALDLLDRDAAKRATAERTMDSLRARFGPDAVIKGRSLR</sequence>
<evidence type="ECO:0000256" key="13">
    <source>
        <dbReference type="ARBA" id="ARBA00023125"/>
    </source>
</evidence>
<protein>
    <recommendedName>
        <fullName evidence="17">DNA polymerase IV</fullName>
        <shortName evidence="17">Pol IV</shortName>
        <ecNumber evidence="17">2.7.7.7</ecNumber>
    </recommendedName>
</protein>
<evidence type="ECO:0000256" key="2">
    <source>
        <dbReference type="ARBA" id="ARBA00010945"/>
    </source>
</evidence>
<comment type="catalytic activity">
    <reaction evidence="16 17">
        <text>DNA(n) + a 2'-deoxyribonucleoside 5'-triphosphate = DNA(n+1) + diphosphate</text>
        <dbReference type="Rhea" id="RHEA:22508"/>
        <dbReference type="Rhea" id="RHEA-COMP:17339"/>
        <dbReference type="Rhea" id="RHEA-COMP:17340"/>
        <dbReference type="ChEBI" id="CHEBI:33019"/>
        <dbReference type="ChEBI" id="CHEBI:61560"/>
        <dbReference type="ChEBI" id="CHEBI:173112"/>
        <dbReference type="EC" id="2.7.7.7"/>
    </reaction>
</comment>
<name>A0A0P7W9J6_9RHOB</name>
<feature type="site" description="Substrate discrimination" evidence="17">
    <location>
        <position position="46"/>
    </location>
</feature>
<dbReference type="InterPro" id="IPR050116">
    <property type="entry name" value="DNA_polymerase-Y"/>
</dbReference>
<keyword evidence="4 17" id="KW-0515">Mutator protein</keyword>
<dbReference type="InterPro" id="IPR036775">
    <property type="entry name" value="DNA_pol_Y-fam_lit_finger_sf"/>
</dbReference>
<dbReference type="Gene3D" id="3.40.1170.60">
    <property type="match status" value="1"/>
</dbReference>
<dbReference type="GO" id="GO:0003684">
    <property type="term" value="F:damaged DNA binding"/>
    <property type="evidence" value="ECO:0007669"/>
    <property type="project" value="InterPro"/>
</dbReference>
<evidence type="ECO:0000256" key="1">
    <source>
        <dbReference type="ARBA" id="ARBA00004496"/>
    </source>
</evidence>
<evidence type="ECO:0000256" key="15">
    <source>
        <dbReference type="ARBA" id="ARBA00025589"/>
    </source>
</evidence>
<feature type="active site" evidence="17">
    <location>
        <position position="135"/>
    </location>
</feature>
<evidence type="ECO:0000259" key="18">
    <source>
        <dbReference type="PROSITE" id="PS50173"/>
    </source>
</evidence>
<comment type="subcellular location">
    <subcellularLocation>
        <location evidence="1 17">Cytoplasm</location>
    </subcellularLocation>
</comment>
<keyword evidence="7 17" id="KW-0548">Nucleotidyltransferase</keyword>
<reference evidence="20 21" key="1">
    <citation type="submission" date="2015-09" db="EMBL/GenBank/DDBJ databases">
        <title>Identification and resolution of microdiversity through metagenomic sequencing of parallel consortia.</title>
        <authorList>
            <person name="Nelson W.C."/>
            <person name="Romine M.F."/>
            <person name="Lindemann S.R."/>
        </authorList>
    </citation>
    <scope>NUCLEOTIDE SEQUENCE [LARGE SCALE GENOMIC DNA]</scope>
    <source>
        <strain evidence="20">HL-91</strain>
    </source>
</reference>
<comment type="cofactor">
    <cofactor evidence="17">
        <name>Mg(2+)</name>
        <dbReference type="ChEBI" id="CHEBI:18420"/>
    </cofactor>
    <text evidence="17">Binds 2 magnesium ions per subunit.</text>
</comment>
<keyword evidence="9 17" id="KW-0479">Metal-binding</keyword>
<dbReference type="InterPro" id="IPR017961">
    <property type="entry name" value="DNA_pol_Y-fam_little_finger"/>
</dbReference>
<dbReference type="FunFam" id="3.40.1170.60:FF:000001">
    <property type="entry name" value="DNA polymerase IV"/>
    <property type="match status" value="1"/>
</dbReference>
<evidence type="ECO:0000256" key="10">
    <source>
        <dbReference type="ARBA" id="ARBA00022763"/>
    </source>
</evidence>
<dbReference type="SUPFAM" id="SSF100879">
    <property type="entry name" value="Lesion bypass DNA polymerase (Y-family), little finger domain"/>
    <property type="match status" value="1"/>
</dbReference>
<evidence type="ECO:0000256" key="12">
    <source>
        <dbReference type="ARBA" id="ARBA00022932"/>
    </source>
</evidence>
<keyword evidence="8 17" id="KW-0235">DNA replication</keyword>
<dbReference type="InterPro" id="IPR043502">
    <property type="entry name" value="DNA/RNA_pol_sf"/>
</dbReference>
<evidence type="ECO:0000313" key="19">
    <source>
        <dbReference type="EMBL" id="CUX79474.1"/>
    </source>
</evidence>
<keyword evidence="13 17" id="KW-0238">DNA-binding</keyword>
<dbReference type="Pfam" id="PF21999">
    <property type="entry name" value="IMS_HHH_1"/>
    <property type="match status" value="1"/>
</dbReference>
<evidence type="ECO:0000256" key="11">
    <source>
        <dbReference type="ARBA" id="ARBA00022842"/>
    </source>
</evidence>
<dbReference type="NCBIfam" id="NF002751">
    <property type="entry name" value="PRK02794.1"/>
    <property type="match status" value="1"/>
</dbReference>
<evidence type="ECO:0000256" key="6">
    <source>
        <dbReference type="ARBA" id="ARBA00022679"/>
    </source>
</evidence>
<evidence type="ECO:0000256" key="5">
    <source>
        <dbReference type="ARBA" id="ARBA00022490"/>
    </source>
</evidence>
<comment type="subunit">
    <text evidence="3 17">Monomer.</text>
</comment>
<dbReference type="AlphaFoldDB" id="A0A0P7W9J6"/>
<dbReference type="InterPro" id="IPR053848">
    <property type="entry name" value="IMS_HHH_1"/>
</dbReference>
<gene>
    <name evidence="17 20" type="primary">dinB</name>
    <name evidence="19" type="ORF">Ga0058931_0157</name>
    <name evidence="20" type="ORF">HLUCCA05_12430</name>
</gene>
<reference evidence="19 22" key="2">
    <citation type="submission" date="2016-01" db="EMBL/GenBank/DDBJ databases">
        <authorList>
            <person name="Varghese N."/>
        </authorList>
    </citation>
    <scope>NUCLEOTIDE SEQUENCE [LARGE SCALE GENOMIC DNA]</scope>
    <source>
        <strain evidence="19 22">HL-91</strain>
    </source>
</reference>
<evidence type="ECO:0000256" key="3">
    <source>
        <dbReference type="ARBA" id="ARBA00011245"/>
    </source>
</evidence>
<evidence type="ECO:0000256" key="16">
    <source>
        <dbReference type="ARBA" id="ARBA00049244"/>
    </source>
</evidence>
<evidence type="ECO:0000256" key="4">
    <source>
        <dbReference type="ARBA" id="ARBA00022457"/>
    </source>
</evidence>
<comment type="similarity">
    <text evidence="2 17">Belongs to the DNA polymerase type-Y family.</text>
</comment>
<feature type="domain" description="UmuC" evidence="18">
    <location>
        <begin position="37"/>
        <end position="217"/>
    </location>
</feature>
<dbReference type="EC" id="2.7.7.7" evidence="17"/>
<dbReference type="CDD" id="cd03586">
    <property type="entry name" value="PolY_Pol_IV_kappa"/>
    <property type="match status" value="1"/>
</dbReference>
<keyword evidence="6 17" id="KW-0808">Transferase</keyword>
<evidence type="ECO:0000256" key="9">
    <source>
        <dbReference type="ARBA" id="ARBA00022723"/>
    </source>
</evidence>
<keyword evidence="12 17" id="KW-0239">DNA-directed DNA polymerase</keyword>
<dbReference type="GO" id="GO:0006261">
    <property type="term" value="P:DNA-templated DNA replication"/>
    <property type="evidence" value="ECO:0007669"/>
    <property type="project" value="UniProtKB-UniRule"/>
</dbReference>
<dbReference type="EMBL" id="LJSG01000007">
    <property type="protein sequence ID" value="KPP93980.1"/>
    <property type="molecule type" value="Genomic_DNA"/>
</dbReference>
<dbReference type="InterPro" id="IPR001126">
    <property type="entry name" value="UmuC"/>
</dbReference>
<dbReference type="Gene3D" id="1.10.150.20">
    <property type="entry name" value="5' to 3' exonuclease, C-terminal subdomain"/>
    <property type="match status" value="1"/>
</dbReference>
<dbReference type="GO" id="GO:0009432">
    <property type="term" value="P:SOS response"/>
    <property type="evidence" value="ECO:0007669"/>
    <property type="project" value="TreeGrafter"/>
</dbReference>
<dbReference type="OrthoDB" id="9808813at2"/>
<evidence type="ECO:0000256" key="8">
    <source>
        <dbReference type="ARBA" id="ARBA00022705"/>
    </source>
</evidence>
<dbReference type="FunFam" id="3.30.1490.100:FF:000004">
    <property type="entry name" value="DNA polymerase IV"/>
    <property type="match status" value="1"/>
</dbReference>
<dbReference type="Gene3D" id="3.30.70.270">
    <property type="match status" value="1"/>
</dbReference>
<dbReference type="PANTHER" id="PTHR11076:SF33">
    <property type="entry name" value="DNA POLYMERASE KAPPA"/>
    <property type="match status" value="1"/>
</dbReference>
<feature type="binding site" evidence="17">
    <location>
        <position position="134"/>
    </location>
    <ligand>
        <name>Mg(2+)</name>
        <dbReference type="ChEBI" id="CHEBI:18420"/>
    </ligand>
</feature>
<evidence type="ECO:0000256" key="17">
    <source>
        <dbReference type="HAMAP-Rule" id="MF_01113"/>
    </source>
</evidence>
<keyword evidence="5 17" id="KW-0963">Cytoplasm</keyword>
<proteinExistence type="inferred from homology"/>
<evidence type="ECO:0000313" key="22">
    <source>
        <dbReference type="Proteomes" id="UP000182045"/>
    </source>
</evidence>
<dbReference type="Pfam" id="PF11799">
    <property type="entry name" value="IMS_C"/>
    <property type="match status" value="1"/>
</dbReference>
<dbReference type="GO" id="GO:0042276">
    <property type="term" value="P:error-prone translesion synthesis"/>
    <property type="evidence" value="ECO:0007669"/>
    <property type="project" value="TreeGrafter"/>
</dbReference>
<organism evidence="20 21">
    <name type="scientific">Roseibaca calidilacus</name>
    <dbReference type="NCBI Taxonomy" id="1666912"/>
    <lineage>
        <taxon>Bacteria</taxon>
        <taxon>Pseudomonadati</taxon>
        <taxon>Pseudomonadota</taxon>
        <taxon>Alphaproteobacteria</taxon>
        <taxon>Rhodobacterales</taxon>
        <taxon>Paracoccaceae</taxon>
        <taxon>Roseinatronobacter</taxon>
    </lineage>
</organism>
<dbReference type="PROSITE" id="PS50173">
    <property type="entry name" value="UMUC"/>
    <property type="match status" value="1"/>
</dbReference>
<dbReference type="Gene3D" id="3.30.1490.100">
    <property type="entry name" value="DNA polymerase, Y-family, little finger domain"/>
    <property type="match status" value="1"/>
</dbReference>
<keyword evidence="14 17" id="KW-0234">DNA repair</keyword>
<dbReference type="STRING" id="1666912.Ga0058931_0157"/>
<evidence type="ECO:0000313" key="20">
    <source>
        <dbReference type="EMBL" id="KPP93980.1"/>
    </source>
</evidence>
<evidence type="ECO:0000256" key="14">
    <source>
        <dbReference type="ARBA" id="ARBA00023204"/>
    </source>
</evidence>
<accession>A0A0P7W9J6</accession>
<dbReference type="InterPro" id="IPR022880">
    <property type="entry name" value="DNApol_IV"/>
</dbReference>
<dbReference type="SUPFAM" id="SSF56672">
    <property type="entry name" value="DNA/RNA polymerases"/>
    <property type="match status" value="1"/>
</dbReference>
<dbReference type="GO" id="GO:0005829">
    <property type="term" value="C:cytosol"/>
    <property type="evidence" value="ECO:0007669"/>
    <property type="project" value="TreeGrafter"/>
</dbReference>
<dbReference type="NCBIfam" id="NF002677">
    <property type="entry name" value="PRK02406.1"/>
    <property type="match status" value="1"/>
</dbReference>
<dbReference type="GO" id="GO:0006281">
    <property type="term" value="P:DNA repair"/>
    <property type="evidence" value="ECO:0007669"/>
    <property type="project" value="UniProtKB-UniRule"/>
</dbReference>
<dbReference type="RefSeq" id="WP_072244275.1">
    <property type="nucleotide sequence ID" value="NZ_FBYC01000001.1"/>
</dbReference>
<feature type="binding site" evidence="17">
    <location>
        <position position="41"/>
    </location>
    <ligand>
        <name>Mg(2+)</name>
        <dbReference type="ChEBI" id="CHEBI:18420"/>
    </ligand>
</feature>
<dbReference type="GO" id="GO:0003887">
    <property type="term" value="F:DNA-directed DNA polymerase activity"/>
    <property type="evidence" value="ECO:0007669"/>
    <property type="project" value="UniProtKB-UniRule"/>
</dbReference>
<dbReference type="PATRIC" id="fig|1666912.4.peg.41"/>
<comment type="function">
    <text evidence="15 17">Poorly processive, error-prone DNA polymerase involved in untargeted mutagenesis. Copies undamaged DNA at stalled replication forks, which arise in vivo from mismatched or misaligned primer ends. These misaligned primers can be extended by PolIV. Exhibits no 3'-5' exonuclease (proofreading) activity. May be involved in translesional synthesis, in conjunction with the beta clamp from PolIII.</text>
</comment>
<dbReference type="Pfam" id="PF00817">
    <property type="entry name" value="IMS"/>
    <property type="match status" value="1"/>
</dbReference>
<dbReference type="HAMAP" id="MF_01113">
    <property type="entry name" value="DNApol_IV"/>
    <property type="match status" value="1"/>
</dbReference>
<dbReference type="PANTHER" id="PTHR11076">
    <property type="entry name" value="DNA REPAIR POLYMERASE UMUC / TRANSFERASE FAMILY MEMBER"/>
    <property type="match status" value="1"/>
</dbReference>
<keyword evidence="11 17" id="KW-0460">Magnesium</keyword>
<keyword evidence="10 17" id="KW-0227">DNA damage</keyword>
<evidence type="ECO:0000313" key="21">
    <source>
        <dbReference type="Proteomes" id="UP000050413"/>
    </source>
</evidence>
<dbReference type="Proteomes" id="UP000182045">
    <property type="component" value="Unassembled WGS sequence"/>
</dbReference>
<dbReference type="InterPro" id="IPR043128">
    <property type="entry name" value="Rev_trsase/Diguanyl_cyclase"/>
</dbReference>
<dbReference type="Proteomes" id="UP000050413">
    <property type="component" value="Unassembled WGS sequence"/>
</dbReference>
<dbReference type="EMBL" id="FBYC01000001">
    <property type="protein sequence ID" value="CUX79474.1"/>
    <property type="molecule type" value="Genomic_DNA"/>
</dbReference>
<keyword evidence="22" id="KW-1185">Reference proteome</keyword>
<dbReference type="GO" id="GO:0000287">
    <property type="term" value="F:magnesium ion binding"/>
    <property type="evidence" value="ECO:0007669"/>
    <property type="project" value="UniProtKB-UniRule"/>
</dbReference>
<comment type="caution">
    <text evidence="20">The sequence shown here is derived from an EMBL/GenBank/DDBJ whole genome shotgun (WGS) entry which is preliminary data.</text>
</comment>
<evidence type="ECO:0000256" key="7">
    <source>
        <dbReference type="ARBA" id="ARBA00022695"/>
    </source>
</evidence>